<evidence type="ECO:0000259" key="6">
    <source>
        <dbReference type="Pfam" id="PF07980"/>
    </source>
</evidence>
<dbReference type="RefSeq" id="WP_035618780.1">
    <property type="nucleotide sequence ID" value="NZ_JBEWQG010000001.1"/>
</dbReference>
<dbReference type="SUPFAM" id="SSF48452">
    <property type="entry name" value="TPR-like"/>
    <property type="match status" value="1"/>
</dbReference>
<comment type="caution">
    <text evidence="8">The sequence shown here is derived from an EMBL/GenBank/DDBJ whole genome shotgun (WGS) entry which is preliminary data.</text>
</comment>
<evidence type="ECO:0000256" key="4">
    <source>
        <dbReference type="ARBA" id="ARBA00023136"/>
    </source>
</evidence>
<comment type="similarity">
    <text evidence="2">Belongs to the SusD family.</text>
</comment>
<evidence type="ECO:0000259" key="7">
    <source>
        <dbReference type="Pfam" id="PF14322"/>
    </source>
</evidence>
<evidence type="ECO:0000256" key="3">
    <source>
        <dbReference type="ARBA" id="ARBA00022729"/>
    </source>
</evidence>
<evidence type="ECO:0000313" key="10">
    <source>
        <dbReference type="Proteomes" id="UP000028712"/>
    </source>
</evidence>
<dbReference type="Pfam" id="PF07980">
    <property type="entry name" value="SusD_RagB"/>
    <property type="match status" value="1"/>
</dbReference>
<dbReference type="PROSITE" id="PS51257">
    <property type="entry name" value="PROKAR_LIPOPROTEIN"/>
    <property type="match status" value="1"/>
</dbReference>
<reference evidence="9 11" key="2">
    <citation type="submission" date="2016-11" db="EMBL/GenBank/DDBJ databases">
        <title>Whole genomes of Flavobacteriaceae.</title>
        <authorList>
            <person name="Stine C."/>
            <person name="Li C."/>
            <person name="Tadesse D."/>
        </authorList>
    </citation>
    <scope>NUCLEOTIDE SEQUENCE [LARGE SCALE GENOMIC DNA]</scope>
    <source>
        <strain evidence="9 11">ATCC 29551</strain>
    </source>
</reference>
<comment type="subcellular location">
    <subcellularLocation>
        <location evidence="1">Cell outer membrane</location>
    </subcellularLocation>
</comment>
<evidence type="ECO:0000256" key="1">
    <source>
        <dbReference type="ARBA" id="ARBA00004442"/>
    </source>
</evidence>
<dbReference type="STRING" id="991.IW20_02490"/>
<evidence type="ECO:0000313" key="11">
    <source>
        <dbReference type="Proteomes" id="UP000198424"/>
    </source>
</evidence>
<evidence type="ECO:0000256" key="2">
    <source>
        <dbReference type="ARBA" id="ARBA00006275"/>
    </source>
</evidence>
<keyword evidence="4" id="KW-0472">Membrane</keyword>
<dbReference type="InterPro" id="IPR012944">
    <property type="entry name" value="SusD_RagB_dom"/>
</dbReference>
<dbReference type="CDD" id="cd08977">
    <property type="entry name" value="SusD"/>
    <property type="match status" value="1"/>
</dbReference>
<dbReference type="EMBL" id="JPRM01000003">
    <property type="protein sequence ID" value="KFF19372.1"/>
    <property type="molecule type" value="Genomic_DNA"/>
</dbReference>
<dbReference type="EMBL" id="MUGY01000004">
    <property type="protein sequence ID" value="OXA97085.1"/>
    <property type="molecule type" value="Genomic_DNA"/>
</dbReference>
<sequence length="499" mass="57092">MNKIFFILSVIGLFTITGCSDYLDQQSPDELTSNNFWRNKSDAESALAATYSQLEAATDRWTFAEIKWPVEAYREDICDLGSDALNYQNWVELSTFTYTNGNSQFTEYWRINYRGISNANQVIDKLPQVPASTITDADRAQIEAEARFLRAYYHMKLLLNWEQIYVRNKYVTKESDLNIPLSTRAEAWDFITSEFKAVAAILPLKQSQDKTGRATSGAANSYLGFAYLTRAYEETAQKQTYLNESLTALNKVQGYDLVKDYVSMFDGTNKNTKESIFELQFSETTANGAFYRNALHYWMASSELGGWDEILPSTMLVNEFKKEGKIATTGNYDSRLYNTLFFKDPYFNDPDNPRVLGTTYDEKFGGADKPVFRKFIPSTQEKMDQEFTAINIPLMRYSNVLLMQAEALNELGRTPEAIPYINKVRDRADMPAMTGTTGSEVKAQIEHERILEFPLENYRFYDLRRWGKAKAALDAVGRTGFDASKNNFYPIPLTELQAN</sequence>
<dbReference type="InterPro" id="IPR033985">
    <property type="entry name" value="SusD-like_N"/>
</dbReference>
<dbReference type="InterPro" id="IPR011990">
    <property type="entry name" value="TPR-like_helical_dom_sf"/>
</dbReference>
<feature type="domain" description="SusD-like N-terminal" evidence="7">
    <location>
        <begin position="21"/>
        <end position="228"/>
    </location>
</feature>
<dbReference type="Proteomes" id="UP000028712">
    <property type="component" value="Unassembled WGS sequence"/>
</dbReference>
<dbReference type="OrthoDB" id="5694214at2"/>
<organism evidence="8 10">
    <name type="scientific">Flavobacterium hydatis</name>
    <name type="common">Cytophaga aquatilis</name>
    <dbReference type="NCBI Taxonomy" id="991"/>
    <lineage>
        <taxon>Bacteria</taxon>
        <taxon>Pseudomonadati</taxon>
        <taxon>Bacteroidota</taxon>
        <taxon>Flavobacteriia</taxon>
        <taxon>Flavobacteriales</taxon>
        <taxon>Flavobacteriaceae</taxon>
        <taxon>Flavobacterium</taxon>
    </lineage>
</organism>
<dbReference type="Pfam" id="PF14322">
    <property type="entry name" value="SusD-like_3"/>
    <property type="match status" value="1"/>
</dbReference>
<evidence type="ECO:0000256" key="5">
    <source>
        <dbReference type="ARBA" id="ARBA00023237"/>
    </source>
</evidence>
<feature type="domain" description="RagB/SusD" evidence="6">
    <location>
        <begin position="273"/>
        <end position="474"/>
    </location>
</feature>
<name>A0A086ARQ8_FLAHY</name>
<gene>
    <name evidence="9" type="ORF">B0A62_04335</name>
    <name evidence="8" type="ORF">IW20_02490</name>
</gene>
<keyword evidence="3" id="KW-0732">Signal</keyword>
<proteinExistence type="inferred from homology"/>
<dbReference type="Proteomes" id="UP000198424">
    <property type="component" value="Unassembled WGS sequence"/>
</dbReference>
<protein>
    <submittedName>
        <fullName evidence="9">RagB/SusD family nutrient uptake outer membrane protein</fullName>
    </submittedName>
    <submittedName>
        <fullName evidence="8">Starch-binding protein</fullName>
    </submittedName>
</protein>
<dbReference type="eggNOG" id="COG0702">
    <property type="taxonomic scope" value="Bacteria"/>
</dbReference>
<dbReference type="GO" id="GO:0009279">
    <property type="term" value="C:cell outer membrane"/>
    <property type="evidence" value="ECO:0007669"/>
    <property type="project" value="UniProtKB-SubCell"/>
</dbReference>
<accession>A0A086ARQ8</accession>
<evidence type="ECO:0000313" key="8">
    <source>
        <dbReference type="EMBL" id="KFF19372.1"/>
    </source>
</evidence>
<dbReference type="AlphaFoldDB" id="A0A086ARQ8"/>
<reference evidence="8 10" key="1">
    <citation type="submission" date="2014-07" db="EMBL/GenBank/DDBJ databases">
        <title>Genome of Flavobacterium hydatis DSM 2063.</title>
        <authorList>
            <person name="Pipes S.E."/>
            <person name="Stropko S.J."/>
            <person name="Newman J.D."/>
        </authorList>
    </citation>
    <scope>NUCLEOTIDE SEQUENCE [LARGE SCALE GENOMIC DNA]</scope>
    <source>
        <strain evidence="8 10">DSM 2063</strain>
    </source>
</reference>
<keyword evidence="11" id="KW-1185">Reference proteome</keyword>
<dbReference type="Gene3D" id="1.25.40.390">
    <property type="match status" value="1"/>
</dbReference>
<keyword evidence="5" id="KW-0998">Cell outer membrane</keyword>
<evidence type="ECO:0000313" key="9">
    <source>
        <dbReference type="EMBL" id="OXA97085.1"/>
    </source>
</evidence>